<dbReference type="GO" id="GO:0004038">
    <property type="term" value="F:allantoinase activity"/>
    <property type="evidence" value="ECO:0007669"/>
    <property type="project" value="TreeGrafter"/>
</dbReference>
<reference evidence="2" key="2">
    <citation type="submission" date="2020-09" db="EMBL/GenBank/DDBJ databases">
        <authorList>
            <person name="Sun Q."/>
            <person name="Kim S."/>
        </authorList>
    </citation>
    <scope>NUCLEOTIDE SEQUENCE</scope>
    <source>
        <strain evidence="2">KCTC 23732</strain>
    </source>
</reference>
<dbReference type="InterPro" id="IPR032466">
    <property type="entry name" value="Metal_Hydrolase"/>
</dbReference>
<dbReference type="PANTHER" id="PTHR43668:SF2">
    <property type="entry name" value="ALLANTOINASE"/>
    <property type="match status" value="1"/>
</dbReference>
<keyword evidence="3" id="KW-1185">Reference proteome</keyword>
<dbReference type="InterPro" id="IPR006680">
    <property type="entry name" value="Amidohydro-rel"/>
</dbReference>
<reference evidence="2" key="1">
    <citation type="journal article" date="2014" name="Int. J. Syst. Evol. Microbiol.">
        <title>Complete genome sequence of Corynebacterium casei LMG S-19264T (=DSM 44701T), isolated from a smear-ripened cheese.</title>
        <authorList>
            <consortium name="US DOE Joint Genome Institute (JGI-PGF)"/>
            <person name="Walter F."/>
            <person name="Albersmeier A."/>
            <person name="Kalinowski J."/>
            <person name="Ruckert C."/>
        </authorList>
    </citation>
    <scope>NUCLEOTIDE SEQUENCE</scope>
    <source>
        <strain evidence="2">KCTC 23732</strain>
    </source>
</reference>
<gene>
    <name evidence="2" type="ORF">GCM10011450_18710</name>
</gene>
<dbReference type="Pfam" id="PF01979">
    <property type="entry name" value="Amidohydro_1"/>
    <property type="match status" value="1"/>
</dbReference>
<proteinExistence type="predicted"/>
<dbReference type="SUPFAM" id="SSF51556">
    <property type="entry name" value="Metallo-dependent hydrolases"/>
    <property type="match status" value="1"/>
</dbReference>
<dbReference type="InterPro" id="IPR011059">
    <property type="entry name" value="Metal-dep_hydrolase_composite"/>
</dbReference>
<dbReference type="AlphaFoldDB" id="A0A918JLX7"/>
<sequence length="460" mass="50294">MSDFDLIVKGHIVLAHSEIENGYVAIKNGKVAKVGACVQGMPSAKAIEDHTGCLVFPAAIDSQVHSRSQKGQEDFIWSTRAAAAGGVGTIVDMPYDAGRLICNAERFNLKKQEAQDQARVDFALYGTVHPDEGTDKIREIVQAGAIGFKFSTFGTDPERFPRIPAFTMHDCFQEIQQFGLVAGVHNEDDEVVKHLIEKTKASGQSSYLAHTASRPVYSENLAVLQVYELGAATGCRAHVVHCSNGRGYEICASYQKQGFQSTIEACLHYMVLTEEDDVKNLVGRAKVNPPIRGRKEREALWHHLVAGNLTVVSTDHVSWSLDRKNSANMFENASGATGLELLLPLMVSEASRRGISLSKIAQVLAYNVARLFSIDDTKGALELGKDADLAILKPEPYVYHANASGHNFSDWSPYDGRQIDFKVVKTMVRGNWVFDGENVLAEPGSGKFVRPCLLGQGGQK</sequence>
<name>A0A918JLX7_9BURK</name>
<organism evidence="2 3">
    <name type="scientific">Advenella faeciporci</name>
    <dbReference type="NCBI Taxonomy" id="797535"/>
    <lineage>
        <taxon>Bacteria</taxon>
        <taxon>Pseudomonadati</taxon>
        <taxon>Pseudomonadota</taxon>
        <taxon>Betaproteobacteria</taxon>
        <taxon>Burkholderiales</taxon>
        <taxon>Alcaligenaceae</taxon>
    </lineage>
</organism>
<evidence type="ECO:0000313" key="3">
    <source>
        <dbReference type="Proteomes" id="UP000608345"/>
    </source>
</evidence>
<dbReference type="PANTHER" id="PTHR43668">
    <property type="entry name" value="ALLANTOINASE"/>
    <property type="match status" value="1"/>
</dbReference>
<feature type="domain" description="Amidohydrolase-related" evidence="1">
    <location>
        <begin position="55"/>
        <end position="433"/>
    </location>
</feature>
<evidence type="ECO:0000259" key="1">
    <source>
        <dbReference type="Pfam" id="PF01979"/>
    </source>
</evidence>
<accession>A0A918JLX7</accession>
<dbReference type="GO" id="GO:0006145">
    <property type="term" value="P:purine nucleobase catabolic process"/>
    <property type="evidence" value="ECO:0007669"/>
    <property type="project" value="TreeGrafter"/>
</dbReference>
<evidence type="ECO:0000313" key="2">
    <source>
        <dbReference type="EMBL" id="GGW88700.1"/>
    </source>
</evidence>
<dbReference type="GO" id="GO:0005737">
    <property type="term" value="C:cytoplasm"/>
    <property type="evidence" value="ECO:0007669"/>
    <property type="project" value="TreeGrafter"/>
</dbReference>
<protein>
    <submittedName>
        <fullName evidence="2">Allantoinase</fullName>
    </submittedName>
</protein>
<dbReference type="SUPFAM" id="SSF51338">
    <property type="entry name" value="Composite domain of metallo-dependent hydrolases"/>
    <property type="match status" value="1"/>
</dbReference>
<dbReference type="Gene3D" id="3.20.20.140">
    <property type="entry name" value="Metal-dependent hydrolases"/>
    <property type="match status" value="1"/>
</dbReference>
<dbReference type="InterPro" id="IPR050138">
    <property type="entry name" value="DHOase/Allantoinase_Hydrolase"/>
</dbReference>
<dbReference type="Gene3D" id="2.30.40.10">
    <property type="entry name" value="Urease, subunit C, domain 1"/>
    <property type="match status" value="1"/>
</dbReference>
<dbReference type="EMBL" id="BMYS01000012">
    <property type="protein sequence ID" value="GGW88700.1"/>
    <property type="molecule type" value="Genomic_DNA"/>
</dbReference>
<dbReference type="Proteomes" id="UP000608345">
    <property type="component" value="Unassembled WGS sequence"/>
</dbReference>
<dbReference type="RefSeq" id="WP_189385222.1">
    <property type="nucleotide sequence ID" value="NZ_BAABFY010000047.1"/>
</dbReference>
<comment type="caution">
    <text evidence="2">The sequence shown here is derived from an EMBL/GenBank/DDBJ whole genome shotgun (WGS) entry which is preliminary data.</text>
</comment>